<sequence>MIDTRMKVDGKWNFKMDNVWFLLLMIVLGSWCVAEISVAYDYYKQSNTWVITPLFLFTVAYIMIVIQRRVIDVVHAKYIELEKRVKALEGGE</sequence>
<gene>
    <name evidence="2" type="ORF">phiAS5_ORF0275</name>
</gene>
<dbReference type="EMBL" id="HM452126">
    <property type="protein sequence ID" value="ADM80118.1"/>
    <property type="molecule type" value="Genomic_DNA"/>
</dbReference>
<accession>E1A229</accession>
<protein>
    <submittedName>
        <fullName evidence="2">Uncharacterized protein</fullName>
    </submittedName>
</protein>
<evidence type="ECO:0000313" key="3">
    <source>
        <dbReference type="Proteomes" id="UP000002236"/>
    </source>
</evidence>
<organism evidence="2 3">
    <name type="scientific">Aeromonas phage phiAS5</name>
    <dbReference type="NCBI Taxonomy" id="879630"/>
    <lineage>
        <taxon>Viruses</taxon>
        <taxon>Duplodnaviria</taxon>
        <taxon>Heunggongvirae</taxon>
        <taxon>Uroviricota</taxon>
        <taxon>Caudoviricetes</taxon>
        <taxon>Pantevenvirales</taxon>
        <taxon>Straboviridae</taxon>
        <taxon>Chrysonvirus</taxon>
        <taxon>Chrysonvirus as5</taxon>
    </lineage>
</organism>
<reference evidence="2 3" key="1">
    <citation type="journal article" date="2012" name="Vet. Microbiol.">
        <title>Complete genome sequence and characterization of a broad-host range T4-like bacteriophage phiAS5 infecting Aeromonas salmonicida subsp. salmonicida.</title>
        <authorList>
            <person name="Kim J.H."/>
            <person name="Son J.S."/>
            <person name="Choi Y.J."/>
            <person name="Choresca C.H.Jr."/>
            <person name="Shin S.P."/>
            <person name="Han J.E."/>
            <person name="Jun J.W."/>
            <person name="Park S.C."/>
        </authorList>
    </citation>
    <scope>NUCLEOTIDE SEQUENCE [LARGE SCALE GENOMIC DNA]</scope>
</reference>
<feature type="transmembrane region" description="Helical" evidence="1">
    <location>
        <begin position="46"/>
        <end position="66"/>
    </location>
</feature>
<dbReference type="OrthoDB" id="28684at10239"/>
<proteinExistence type="predicted"/>
<keyword evidence="1" id="KW-0812">Transmembrane</keyword>
<keyword evidence="1" id="KW-1133">Transmembrane helix</keyword>
<dbReference type="RefSeq" id="YP_003969564.1">
    <property type="nucleotide sequence ID" value="NC_014636.1"/>
</dbReference>
<keyword evidence="1" id="KW-0472">Membrane</keyword>
<keyword evidence="3" id="KW-1185">Reference proteome</keyword>
<evidence type="ECO:0000313" key="2">
    <source>
        <dbReference type="EMBL" id="ADM80118.1"/>
    </source>
</evidence>
<feature type="transmembrane region" description="Helical" evidence="1">
    <location>
        <begin position="20"/>
        <end position="40"/>
    </location>
</feature>
<dbReference type="GeneID" id="9861682"/>
<dbReference type="KEGG" id="vg:9861682"/>
<dbReference type="Proteomes" id="UP000002236">
    <property type="component" value="Segment"/>
</dbReference>
<evidence type="ECO:0000256" key="1">
    <source>
        <dbReference type="SAM" id="Phobius"/>
    </source>
</evidence>
<name>E1A229_9CAUD</name>